<reference evidence="8 9" key="1">
    <citation type="submission" date="2020-02" db="EMBL/GenBank/DDBJ databases">
        <authorList>
            <person name="Ma Q."/>
            <person name="Huang Y."/>
            <person name="Song X."/>
            <person name="Pei D."/>
        </authorList>
    </citation>
    <scope>NUCLEOTIDE SEQUENCE [LARGE SCALE GENOMIC DNA]</scope>
    <source>
        <strain evidence="8">Sxm20200214</strain>
        <tissue evidence="8">Leaf</tissue>
    </source>
</reference>
<evidence type="ECO:0000256" key="2">
    <source>
        <dbReference type="ARBA" id="ARBA00022723"/>
    </source>
</evidence>
<feature type="region of interest" description="Disordered" evidence="6">
    <location>
        <begin position="251"/>
        <end position="294"/>
    </location>
</feature>
<evidence type="ECO:0000256" key="3">
    <source>
        <dbReference type="ARBA" id="ARBA00022771"/>
    </source>
</evidence>
<dbReference type="Gene3D" id="2.40.50.140">
    <property type="entry name" value="Nucleic acid-binding proteins"/>
    <property type="match status" value="1"/>
</dbReference>
<keyword evidence="9" id="KW-1185">Reference proteome</keyword>
<feature type="compositionally biased region" description="Polar residues" evidence="6">
    <location>
        <begin position="279"/>
        <end position="294"/>
    </location>
</feature>
<comment type="caution">
    <text evidence="8">The sequence shown here is derived from an EMBL/GenBank/DDBJ whole genome shotgun (WGS) entry which is preliminary data.</text>
</comment>
<dbReference type="PANTHER" id="PTHR47165:SF4">
    <property type="entry name" value="OS03G0429900 PROTEIN"/>
    <property type="match status" value="1"/>
</dbReference>
<dbReference type="GO" id="GO:0003677">
    <property type="term" value="F:DNA binding"/>
    <property type="evidence" value="ECO:0007669"/>
    <property type="project" value="UniProtKB-KW"/>
</dbReference>
<keyword evidence="3" id="KW-0863">Zinc-finger</keyword>
<feature type="compositionally biased region" description="Acidic residues" evidence="6">
    <location>
        <begin position="254"/>
        <end position="266"/>
    </location>
</feature>
<organism evidence="8 9">
    <name type="scientific">Brassica carinata</name>
    <name type="common">Ethiopian mustard</name>
    <name type="synonym">Abyssinian cabbage</name>
    <dbReference type="NCBI Taxonomy" id="52824"/>
    <lineage>
        <taxon>Eukaryota</taxon>
        <taxon>Viridiplantae</taxon>
        <taxon>Streptophyta</taxon>
        <taxon>Embryophyta</taxon>
        <taxon>Tracheophyta</taxon>
        <taxon>Spermatophyta</taxon>
        <taxon>Magnoliopsida</taxon>
        <taxon>eudicotyledons</taxon>
        <taxon>Gunneridae</taxon>
        <taxon>Pentapetalae</taxon>
        <taxon>rosids</taxon>
        <taxon>malvids</taxon>
        <taxon>Brassicales</taxon>
        <taxon>Brassicaceae</taxon>
        <taxon>Brassiceae</taxon>
        <taxon>Brassica</taxon>
    </lineage>
</organism>
<dbReference type="AlphaFoldDB" id="A0A8X7WDT9"/>
<proteinExistence type="inferred from homology"/>
<evidence type="ECO:0000256" key="1">
    <source>
        <dbReference type="ARBA" id="ARBA00005690"/>
    </source>
</evidence>
<name>A0A8X7WDT9_BRACI</name>
<evidence type="ECO:0000313" key="9">
    <source>
        <dbReference type="Proteomes" id="UP000886595"/>
    </source>
</evidence>
<feature type="domain" description="Replication factor A C-terminal" evidence="7">
    <location>
        <begin position="54"/>
        <end position="166"/>
    </location>
</feature>
<dbReference type="SUPFAM" id="SSF50249">
    <property type="entry name" value="Nucleic acid-binding proteins"/>
    <property type="match status" value="1"/>
</dbReference>
<dbReference type="CDD" id="cd04476">
    <property type="entry name" value="RPA1_DBD_C"/>
    <property type="match status" value="1"/>
</dbReference>
<sequence length="358" mass="41145">MCSLPNDSLALTNNDSSQWSVGSATSVRARFFVTNERLTIREIIDSELAGQYVVVATIEAVDLEKSWYYTACNLCNRKVVSKGDGFDAIDNHVELNPRYNCMACKKDVEHVIHCYYLVLRVSDESKAKAKFLLFNNAAQKLMRRPAFELVQEAAEVELVAKKVFNEVPPFQPGNERLLDHLHRATKLKQILTARQGSNMTGQSNQTLPRLFVTDANPEAIQRPFQQTETNQFVPPPRFIVENHPEAYNNRYEMESESETENEDDENQTYTNYPAGESLITPSPQHIPQQTNHTVTPPIIIGIQKMRDPSHGRDGRDSDIVFFRKSQRKLRLRRNENHLDLDSKESKVRFPQARWPWAR</sequence>
<protein>
    <recommendedName>
        <fullName evidence="7">Replication factor A C-terminal domain-containing protein</fullName>
    </recommendedName>
</protein>
<keyword evidence="2" id="KW-0479">Metal-binding</keyword>
<dbReference type="GO" id="GO:0008270">
    <property type="term" value="F:zinc ion binding"/>
    <property type="evidence" value="ECO:0007669"/>
    <property type="project" value="UniProtKB-KW"/>
</dbReference>
<keyword evidence="4" id="KW-0862">Zinc</keyword>
<dbReference type="Pfam" id="PF08646">
    <property type="entry name" value="Rep_fac-A_C"/>
    <property type="match status" value="1"/>
</dbReference>
<comment type="similarity">
    <text evidence="1">Belongs to the replication factor A protein 1 family.</text>
</comment>
<evidence type="ECO:0000256" key="6">
    <source>
        <dbReference type="SAM" id="MobiDB-lite"/>
    </source>
</evidence>
<dbReference type="Proteomes" id="UP000886595">
    <property type="component" value="Unassembled WGS sequence"/>
</dbReference>
<evidence type="ECO:0000259" key="7">
    <source>
        <dbReference type="Pfam" id="PF08646"/>
    </source>
</evidence>
<dbReference type="EMBL" id="JAAMPC010000002">
    <property type="protein sequence ID" value="KAG2328276.1"/>
    <property type="molecule type" value="Genomic_DNA"/>
</dbReference>
<accession>A0A8X7WDT9</accession>
<dbReference type="InterPro" id="IPR047192">
    <property type="entry name" value="Euk_RPA1_DBD_C"/>
</dbReference>
<keyword evidence="5" id="KW-0238">DNA-binding</keyword>
<gene>
    <name evidence="8" type="ORF">Bca52824_011004</name>
</gene>
<evidence type="ECO:0000256" key="4">
    <source>
        <dbReference type="ARBA" id="ARBA00022833"/>
    </source>
</evidence>
<dbReference type="InterPro" id="IPR013955">
    <property type="entry name" value="Rep_factor-A_C"/>
</dbReference>
<dbReference type="PANTHER" id="PTHR47165">
    <property type="entry name" value="OS03G0429900 PROTEIN"/>
    <property type="match status" value="1"/>
</dbReference>
<dbReference type="InterPro" id="IPR012340">
    <property type="entry name" value="NA-bd_OB-fold"/>
</dbReference>
<evidence type="ECO:0000256" key="5">
    <source>
        <dbReference type="ARBA" id="ARBA00023125"/>
    </source>
</evidence>
<evidence type="ECO:0000313" key="8">
    <source>
        <dbReference type="EMBL" id="KAG2328276.1"/>
    </source>
</evidence>